<keyword evidence="2" id="KW-1185">Reference proteome</keyword>
<dbReference type="AlphaFoldDB" id="A0A8T6RAX7"/>
<dbReference type="RefSeq" id="WP_165566965.1">
    <property type="nucleotide sequence ID" value="NZ_SAYU02000087.1"/>
</dbReference>
<sequence length="276" mass="29709">METLEVWLEQAATELHAAVPVAVRIPGVPAGGPQVLLEDPAAVALLSDLARASNAVVFYTCAFALTDDELERHLRRLGLESSDTLATFVGTPVDAAVSVVAAGVVHTVSARSRLWQHALEAAEVEALVDGSYGLRWEPVDEIAAFRETLNGLADRLKGDEDFLTSATNEQLRRQYATAVVHHAHPDHDGELSVQVRGRIAAAAASAWSWWTKTGRPERTQALRVRLPELVDDVAGGTQAERKASALEILRRIDAAAVTSDLVSTLAKMAPRHPPVM</sequence>
<evidence type="ECO:0000313" key="1">
    <source>
        <dbReference type="EMBL" id="NHA69975.1"/>
    </source>
</evidence>
<name>A0A8T6RAX7_9MICO</name>
<proteinExistence type="predicted"/>
<organism evidence="1 2">
    <name type="scientific">Phycicoccus flavus</name>
    <dbReference type="NCBI Taxonomy" id="2502783"/>
    <lineage>
        <taxon>Bacteria</taxon>
        <taxon>Bacillati</taxon>
        <taxon>Actinomycetota</taxon>
        <taxon>Actinomycetes</taxon>
        <taxon>Micrococcales</taxon>
        <taxon>Intrasporangiaceae</taxon>
        <taxon>Phycicoccus</taxon>
    </lineage>
</organism>
<comment type="caution">
    <text evidence="1">The sequence shown here is derived from an EMBL/GenBank/DDBJ whole genome shotgun (WGS) entry which is preliminary data.</text>
</comment>
<evidence type="ECO:0000313" key="2">
    <source>
        <dbReference type="Proteomes" id="UP000287866"/>
    </source>
</evidence>
<protein>
    <submittedName>
        <fullName evidence="1">Uncharacterized protein</fullName>
    </submittedName>
</protein>
<dbReference type="Proteomes" id="UP000287866">
    <property type="component" value="Unassembled WGS sequence"/>
</dbReference>
<gene>
    <name evidence="1" type="ORF">EPD83_018230</name>
</gene>
<accession>A0A8T6RAX7</accession>
<reference evidence="1" key="1">
    <citation type="submission" date="2020-03" db="EMBL/GenBank/DDBJ databases">
        <title>Phycicoccus flavus sp. nov., a novel endophytic actinobacterium isolated from branch of Kandelia candel.</title>
        <authorList>
            <person name="Tuo L."/>
        </authorList>
    </citation>
    <scope>NUCLEOTIDE SEQUENCE</scope>
    <source>
        <strain evidence="1">CMS6Z-2</strain>
    </source>
</reference>
<dbReference type="EMBL" id="SAYU02000087">
    <property type="protein sequence ID" value="NHA69975.1"/>
    <property type="molecule type" value="Genomic_DNA"/>
</dbReference>